<dbReference type="EMBL" id="KV907496">
    <property type="protein sequence ID" value="OOF98168.1"/>
    <property type="molecule type" value="Genomic_DNA"/>
</dbReference>
<evidence type="ECO:0000313" key="3">
    <source>
        <dbReference type="Proteomes" id="UP000188318"/>
    </source>
</evidence>
<proteinExistence type="predicted"/>
<reference evidence="3" key="1">
    <citation type="journal article" date="2017" name="Genome Biol.">
        <title>Comparative genomics reveals high biological diversity and specific adaptations in the industrially and medically important fungal genus Aspergillus.</title>
        <authorList>
            <person name="de Vries R.P."/>
            <person name="Riley R."/>
            <person name="Wiebenga A."/>
            <person name="Aguilar-Osorio G."/>
            <person name="Amillis S."/>
            <person name="Uchima C.A."/>
            <person name="Anderluh G."/>
            <person name="Asadollahi M."/>
            <person name="Askin M."/>
            <person name="Barry K."/>
            <person name="Battaglia E."/>
            <person name="Bayram O."/>
            <person name="Benocci T."/>
            <person name="Braus-Stromeyer S.A."/>
            <person name="Caldana C."/>
            <person name="Canovas D."/>
            <person name="Cerqueira G.C."/>
            <person name="Chen F."/>
            <person name="Chen W."/>
            <person name="Choi C."/>
            <person name="Clum A."/>
            <person name="Dos Santos R.A."/>
            <person name="Damasio A.R."/>
            <person name="Diallinas G."/>
            <person name="Emri T."/>
            <person name="Fekete E."/>
            <person name="Flipphi M."/>
            <person name="Freyberg S."/>
            <person name="Gallo A."/>
            <person name="Gournas C."/>
            <person name="Habgood R."/>
            <person name="Hainaut M."/>
            <person name="Harispe M.L."/>
            <person name="Henrissat B."/>
            <person name="Hilden K.S."/>
            <person name="Hope R."/>
            <person name="Hossain A."/>
            <person name="Karabika E."/>
            <person name="Karaffa L."/>
            <person name="Karanyi Z."/>
            <person name="Krasevec N."/>
            <person name="Kuo A."/>
            <person name="Kusch H."/>
            <person name="LaButti K."/>
            <person name="Lagendijk E.L."/>
            <person name="Lapidus A."/>
            <person name="Levasseur A."/>
            <person name="Lindquist E."/>
            <person name="Lipzen A."/>
            <person name="Logrieco A.F."/>
            <person name="MacCabe A."/>
            <person name="Maekelae M.R."/>
            <person name="Malavazi I."/>
            <person name="Melin P."/>
            <person name="Meyer V."/>
            <person name="Mielnichuk N."/>
            <person name="Miskei M."/>
            <person name="Molnar A.P."/>
            <person name="Mule G."/>
            <person name="Ngan C.Y."/>
            <person name="Orejas M."/>
            <person name="Orosz E."/>
            <person name="Ouedraogo J.P."/>
            <person name="Overkamp K.M."/>
            <person name="Park H.-S."/>
            <person name="Perrone G."/>
            <person name="Piumi F."/>
            <person name="Punt P.J."/>
            <person name="Ram A.F."/>
            <person name="Ramon A."/>
            <person name="Rauscher S."/>
            <person name="Record E."/>
            <person name="Riano-Pachon D.M."/>
            <person name="Robert V."/>
            <person name="Roehrig J."/>
            <person name="Ruller R."/>
            <person name="Salamov A."/>
            <person name="Salih N.S."/>
            <person name="Samson R.A."/>
            <person name="Sandor E."/>
            <person name="Sanguinetti M."/>
            <person name="Schuetze T."/>
            <person name="Sepcic K."/>
            <person name="Shelest E."/>
            <person name="Sherlock G."/>
            <person name="Sophianopoulou V."/>
            <person name="Squina F.M."/>
            <person name="Sun H."/>
            <person name="Susca A."/>
            <person name="Todd R.B."/>
            <person name="Tsang A."/>
            <person name="Unkles S.E."/>
            <person name="van de Wiele N."/>
            <person name="van Rossen-Uffink D."/>
            <person name="Oliveira J.V."/>
            <person name="Vesth T.C."/>
            <person name="Visser J."/>
            <person name="Yu J.-H."/>
            <person name="Zhou M."/>
            <person name="Andersen M.R."/>
            <person name="Archer D.B."/>
            <person name="Baker S.E."/>
            <person name="Benoit I."/>
            <person name="Brakhage A.A."/>
            <person name="Braus G.H."/>
            <person name="Fischer R."/>
            <person name="Frisvad J.C."/>
            <person name="Goldman G.H."/>
            <person name="Houbraken J."/>
            <person name="Oakley B."/>
            <person name="Pocsi I."/>
            <person name="Scazzocchio C."/>
            <person name="Seiboth B."/>
            <person name="vanKuyk P.A."/>
            <person name="Wortman J."/>
            <person name="Dyer P.S."/>
            <person name="Grigoriev I.V."/>
        </authorList>
    </citation>
    <scope>NUCLEOTIDE SEQUENCE [LARGE SCALE GENOMIC DNA]</scope>
    <source>
        <strain evidence="3">ITEM 5010</strain>
    </source>
</reference>
<sequence length="182" mass="19433">MPSVEWRKRSGVSSRSSSISETDVAEEISSSSVSPRVEMSDDSLKTTAVWVSLFKGRRMYLITRLDAGKLSDINLEYLASRGSFDAFASLYDLKACSKTNLRTKASSGSSSSFSSCSLRRLPGPPNSPVLVHKATSTRIVQADMGWSSALNAGLSDFLLRVACASVLATDGEGSSMDISTSV</sequence>
<gene>
    <name evidence="2" type="ORF">ASPCADRAFT_513742</name>
</gene>
<accession>A0A1R3RUM0</accession>
<feature type="region of interest" description="Disordered" evidence="1">
    <location>
        <begin position="1"/>
        <end position="37"/>
    </location>
</feature>
<organism evidence="2 3">
    <name type="scientific">Aspergillus carbonarius (strain ITEM 5010)</name>
    <dbReference type="NCBI Taxonomy" id="602072"/>
    <lineage>
        <taxon>Eukaryota</taxon>
        <taxon>Fungi</taxon>
        <taxon>Dikarya</taxon>
        <taxon>Ascomycota</taxon>
        <taxon>Pezizomycotina</taxon>
        <taxon>Eurotiomycetes</taxon>
        <taxon>Eurotiomycetidae</taxon>
        <taxon>Eurotiales</taxon>
        <taxon>Aspergillaceae</taxon>
        <taxon>Aspergillus</taxon>
        <taxon>Aspergillus subgen. Circumdati</taxon>
    </lineage>
</organism>
<feature type="compositionally biased region" description="Low complexity" evidence="1">
    <location>
        <begin position="27"/>
        <end position="37"/>
    </location>
</feature>
<evidence type="ECO:0000256" key="1">
    <source>
        <dbReference type="SAM" id="MobiDB-lite"/>
    </source>
</evidence>
<feature type="compositionally biased region" description="Low complexity" evidence="1">
    <location>
        <begin position="11"/>
        <end position="20"/>
    </location>
</feature>
<evidence type="ECO:0000313" key="2">
    <source>
        <dbReference type="EMBL" id="OOF98168.1"/>
    </source>
</evidence>
<keyword evidence="3" id="KW-1185">Reference proteome</keyword>
<protein>
    <submittedName>
        <fullName evidence="2">Uncharacterized protein</fullName>
    </submittedName>
</protein>
<dbReference type="VEuPathDB" id="FungiDB:ASPCADRAFT_513742"/>
<dbReference type="Proteomes" id="UP000188318">
    <property type="component" value="Unassembled WGS sequence"/>
</dbReference>
<dbReference type="AlphaFoldDB" id="A0A1R3RUM0"/>
<name>A0A1R3RUM0_ASPC5</name>